<dbReference type="AlphaFoldDB" id="A0A4Y2D510"/>
<reference evidence="1 2" key="1">
    <citation type="journal article" date="2019" name="Sci. Rep.">
        <title>Orb-weaving spider Araneus ventricosus genome elucidates the spidroin gene catalogue.</title>
        <authorList>
            <person name="Kono N."/>
            <person name="Nakamura H."/>
            <person name="Ohtoshi R."/>
            <person name="Moran D.A.P."/>
            <person name="Shinohara A."/>
            <person name="Yoshida Y."/>
            <person name="Fujiwara M."/>
            <person name="Mori M."/>
            <person name="Tomita M."/>
            <person name="Arakawa K."/>
        </authorList>
    </citation>
    <scope>NUCLEOTIDE SEQUENCE [LARGE SCALE GENOMIC DNA]</scope>
</reference>
<gene>
    <name evidence="1" type="ORF">AVEN_259755_1</name>
</gene>
<proteinExistence type="predicted"/>
<dbReference type="EMBL" id="BGPR01000294">
    <property type="protein sequence ID" value="GBM11064.1"/>
    <property type="molecule type" value="Genomic_DNA"/>
</dbReference>
<evidence type="ECO:0000313" key="1">
    <source>
        <dbReference type="EMBL" id="GBM11064.1"/>
    </source>
</evidence>
<name>A0A4Y2D510_ARAVE</name>
<keyword evidence="2" id="KW-1185">Reference proteome</keyword>
<evidence type="ECO:0000313" key="2">
    <source>
        <dbReference type="Proteomes" id="UP000499080"/>
    </source>
</evidence>
<dbReference type="Proteomes" id="UP000499080">
    <property type="component" value="Unassembled WGS sequence"/>
</dbReference>
<comment type="caution">
    <text evidence="1">The sequence shown here is derived from an EMBL/GenBank/DDBJ whole genome shotgun (WGS) entry which is preliminary data.</text>
</comment>
<sequence>MCERIGCKRYTEMQIFDVMSETFEMKLTVKTSIIVNSYIRYYCRWFGGDIDRKRSEVHNYGKDYDTCFSLCDNNDGDIVNEDDSVRRGFDQHVLSNLARDLGMPCTSSAKTA</sequence>
<accession>A0A4Y2D510</accession>
<organism evidence="1 2">
    <name type="scientific">Araneus ventricosus</name>
    <name type="common">Orbweaver spider</name>
    <name type="synonym">Epeira ventricosa</name>
    <dbReference type="NCBI Taxonomy" id="182803"/>
    <lineage>
        <taxon>Eukaryota</taxon>
        <taxon>Metazoa</taxon>
        <taxon>Ecdysozoa</taxon>
        <taxon>Arthropoda</taxon>
        <taxon>Chelicerata</taxon>
        <taxon>Arachnida</taxon>
        <taxon>Araneae</taxon>
        <taxon>Araneomorphae</taxon>
        <taxon>Entelegynae</taxon>
        <taxon>Araneoidea</taxon>
        <taxon>Araneidae</taxon>
        <taxon>Araneus</taxon>
    </lineage>
</organism>
<protein>
    <submittedName>
        <fullName evidence="1">Uncharacterized protein</fullName>
    </submittedName>
</protein>